<name>A0A285E567_9ACTN</name>
<dbReference type="Proteomes" id="UP000219514">
    <property type="component" value="Unassembled WGS sequence"/>
</dbReference>
<evidence type="ECO:0000313" key="2">
    <source>
        <dbReference type="Proteomes" id="UP000219514"/>
    </source>
</evidence>
<accession>A0A285E567</accession>
<dbReference type="InterPro" id="IPR014845">
    <property type="entry name" value="GYD/TTHA1554"/>
</dbReference>
<gene>
    <name evidence="1" type="ORF">SAMN06893097_10120</name>
</gene>
<evidence type="ECO:0000313" key="1">
    <source>
        <dbReference type="EMBL" id="SNX94232.1"/>
    </source>
</evidence>
<protein>
    <submittedName>
        <fullName evidence="1">Uncharacterized protein, contains GYD domain</fullName>
    </submittedName>
</protein>
<organism evidence="1 2">
    <name type="scientific">Geodermatophilus sabuli</name>
    <dbReference type="NCBI Taxonomy" id="1564158"/>
    <lineage>
        <taxon>Bacteria</taxon>
        <taxon>Bacillati</taxon>
        <taxon>Actinomycetota</taxon>
        <taxon>Actinomycetes</taxon>
        <taxon>Geodermatophilales</taxon>
        <taxon>Geodermatophilaceae</taxon>
        <taxon>Geodermatophilus</taxon>
    </lineage>
</organism>
<dbReference type="EMBL" id="OBDO01000001">
    <property type="protein sequence ID" value="SNX94232.1"/>
    <property type="molecule type" value="Genomic_DNA"/>
</dbReference>
<dbReference type="Pfam" id="PF08734">
    <property type="entry name" value="GYD"/>
    <property type="match status" value="1"/>
</dbReference>
<dbReference type="RefSeq" id="WP_097203351.1">
    <property type="nucleotide sequence ID" value="NZ_JACHXB010000001.1"/>
</dbReference>
<dbReference type="OrthoDB" id="9796147at2"/>
<sequence>MPRFLIIGNYAPVGAKAIMSAGGTARRSAIEKMLSDVGGRVETFDFAFGTDDVYAIVDLPDQKTAAAVSLTINASGVAATRTIVLMTPEEVDRVGQVHANYQPPTA</sequence>
<proteinExistence type="predicted"/>
<dbReference type="AlphaFoldDB" id="A0A285E567"/>
<reference evidence="1 2" key="1">
    <citation type="submission" date="2017-09" db="EMBL/GenBank/DDBJ databases">
        <authorList>
            <person name="Ehlers B."/>
            <person name="Leendertz F.H."/>
        </authorList>
    </citation>
    <scope>NUCLEOTIDE SEQUENCE [LARGE SCALE GENOMIC DNA]</scope>
    <source>
        <strain evidence="1 2">DSM 46844</strain>
    </source>
</reference>
<keyword evidence="2" id="KW-1185">Reference proteome</keyword>